<protein>
    <recommendedName>
        <fullName evidence="5">SH3 domain-containing protein</fullName>
    </recommendedName>
</protein>
<dbReference type="Pfam" id="PF14604">
    <property type="entry name" value="SH3_9"/>
    <property type="match status" value="1"/>
</dbReference>
<evidence type="ECO:0000256" key="1">
    <source>
        <dbReference type="ARBA" id="ARBA00022443"/>
    </source>
</evidence>
<dbReference type="AlphaFoldDB" id="A0A4P9W6Z3"/>
<reference evidence="7" key="1">
    <citation type="journal article" date="2018" name="Nat. Microbiol.">
        <title>Leveraging single-cell genomics to expand the fungal tree of life.</title>
        <authorList>
            <person name="Ahrendt S.R."/>
            <person name="Quandt C.A."/>
            <person name="Ciobanu D."/>
            <person name="Clum A."/>
            <person name="Salamov A."/>
            <person name="Andreopoulos B."/>
            <person name="Cheng J.F."/>
            <person name="Woyke T."/>
            <person name="Pelin A."/>
            <person name="Henrissat B."/>
            <person name="Reynolds N.K."/>
            <person name="Benny G.L."/>
            <person name="Smith M.E."/>
            <person name="James T.Y."/>
            <person name="Grigoriev I.V."/>
        </authorList>
    </citation>
    <scope>NUCLEOTIDE SEQUENCE [LARGE SCALE GENOMIC DNA]</scope>
</reference>
<dbReference type="OrthoDB" id="5595608at2759"/>
<dbReference type="SMART" id="SM00326">
    <property type="entry name" value="SH3"/>
    <property type="match status" value="1"/>
</dbReference>
<feature type="chain" id="PRO_5020376642" description="SH3 domain-containing protein" evidence="4">
    <location>
        <begin position="22"/>
        <end position="596"/>
    </location>
</feature>
<evidence type="ECO:0000256" key="3">
    <source>
        <dbReference type="SAM" id="Phobius"/>
    </source>
</evidence>
<feature type="signal peptide" evidence="4">
    <location>
        <begin position="1"/>
        <end position="21"/>
    </location>
</feature>
<keyword evidence="7" id="KW-1185">Reference proteome</keyword>
<dbReference type="SUPFAM" id="SSF50044">
    <property type="entry name" value="SH3-domain"/>
    <property type="match status" value="1"/>
</dbReference>
<evidence type="ECO:0000259" key="5">
    <source>
        <dbReference type="PROSITE" id="PS50002"/>
    </source>
</evidence>
<evidence type="ECO:0000256" key="2">
    <source>
        <dbReference type="PROSITE-ProRule" id="PRU00192"/>
    </source>
</evidence>
<dbReference type="EMBL" id="KZ996853">
    <property type="protein sequence ID" value="RKO88229.1"/>
    <property type="molecule type" value="Genomic_DNA"/>
</dbReference>
<keyword evidence="3" id="KW-1133">Transmembrane helix</keyword>
<evidence type="ECO:0000313" key="7">
    <source>
        <dbReference type="Proteomes" id="UP000269721"/>
    </source>
</evidence>
<organism evidence="6 7">
    <name type="scientific">Blyttiomyces helicus</name>
    <dbReference type="NCBI Taxonomy" id="388810"/>
    <lineage>
        <taxon>Eukaryota</taxon>
        <taxon>Fungi</taxon>
        <taxon>Fungi incertae sedis</taxon>
        <taxon>Chytridiomycota</taxon>
        <taxon>Chytridiomycota incertae sedis</taxon>
        <taxon>Chytridiomycetes</taxon>
        <taxon>Chytridiomycetes incertae sedis</taxon>
        <taxon>Blyttiomyces</taxon>
    </lineage>
</organism>
<keyword evidence="3" id="KW-0472">Membrane</keyword>
<sequence length="596" mass="63331">MLLRAPLAAPLLLLTPAPSFASQASSNATSCVPLSSSKYCAAFGSAKINVTYLAERAAASQGSSALVFAKVHDVASLDAAIEAWSYGPNNVADSLGCSGWNGDGWRYRSSYACQYLVAVSYNTTTYSCDPPSFQPIRLCYSTCLDFIGSLNETSQKQNLCPASAAPFIQSNLKQFVHDCRYYAASPTDQCVSAVASEQTNCGYGSTPNEISLLQSYCNSDGETGTCCNAASFTPSTTNITGPVPAGQTPVATSLSSTTPSSSISSTTIIVIGAVGGMALITIIVILLVCSRLRRKRRARARHQEINLPAGVRQIHDPALMKGTGVGLPPGRRITESSAHSSFRSGTLGAMVVDTPGREWATTRYVAITSYTPALDDEMELRVGDIVTLTSLYNDGWAAGVNISTGQVASVPTTALQAMELGRSAAVERTQAWAQEVSSYIGAPPSEPARSEGYRRTFSDLGDAAPGVTDAEGATEIVSEVVAADPVAPPRTFAPAAGDRRRMGRRRGAAVECSGYFLRKLRWARVGHGAGRGEWTIRPEKGVVADFRFRLAKTLLLHRQPNTPPSVRAACGLDLHDLTLAERTHKLHASHPNNHPF</sequence>
<proteinExistence type="predicted"/>
<name>A0A4P9W6Z3_9FUNG</name>
<dbReference type="InterPro" id="IPR036028">
    <property type="entry name" value="SH3-like_dom_sf"/>
</dbReference>
<keyword evidence="4" id="KW-0732">Signal</keyword>
<accession>A0A4P9W6Z3</accession>
<dbReference type="InterPro" id="IPR001452">
    <property type="entry name" value="SH3_domain"/>
</dbReference>
<evidence type="ECO:0000256" key="4">
    <source>
        <dbReference type="SAM" id="SignalP"/>
    </source>
</evidence>
<feature type="domain" description="SH3" evidence="5">
    <location>
        <begin position="359"/>
        <end position="420"/>
    </location>
</feature>
<feature type="transmembrane region" description="Helical" evidence="3">
    <location>
        <begin position="268"/>
        <end position="289"/>
    </location>
</feature>
<keyword evidence="3" id="KW-0812">Transmembrane</keyword>
<keyword evidence="1 2" id="KW-0728">SH3 domain</keyword>
<dbReference type="Gene3D" id="2.30.30.40">
    <property type="entry name" value="SH3 Domains"/>
    <property type="match status" value="1"/>
</dbReference>
<dbReference type="PROSITE" id="PS50002">
    <property type="entry name" value="SH3"/>
    <property type="match status" value="1"/>
</dbReference>
<dbReference type="Proteomes" id="UP000269721">
    <property type="component" value="Unassembled WGS sequence"/>
</dbReference>
<evidence type="ECO:0000313" key="6">
    <source>
        <dbReference type="EMBL" id="RKO88229.1"/>
    </source>
</evidence>
<gene>
    <name evidence="6" type="ORF">BDK51DRAFT_27833</name>
</gene>